<organism evidence="1">
    <name type="scientific">marine metagenome</name>
    <dbReference type="NCBI Taxonomy" id="408172"/>
    <lineage>
        <taxon>unclassified sequences</taxon>
        <taxon>metagenomes</taxon>
        <taxon>ecological metagenomes</taxon>
    </lineage>
</organism>
<accession>A0A381QNN1</accession>
<name>A0A381QNN1_9ZZZZ</name>
<dbReference type="EMBL" id="UINC01001390">
    <property type="protein sequence ID" value="SUZ79527.1"/>
    <property type="molecule type" value="Genomic_DNA"/>
</dbReference>
<reference evidence="1" key="1">
    <citation type="submission" date="2018-05" db="EMBL/GenBank/DDBJ databases">
        <authorList>
            <person name="Lanie J.A."/>
            <person name="Ng W.-L."/>
            <person name="Kazmierczak K.M."/>
            <person name="Andrzejewski T.M."/>
            <person name="Davidsen T.M."/>
            <person name="Wayne K.J."/>
            <person name="Tettelin H."/>
            <person name="Glass J.I."/>
            <person name="Rusch D."/>
            <person name="Podicherti R."/>
            <person name="Tsui H.-C.T."/>
            <person name="Winkler M.E."/>
        </authorList>
    </citation>
    <scope>NUCLEOTIDE SEQUENCE</scope>
</reference>
<sequence length="57" mass="6241">MAASTNARHIDASYTVETLWRSIQTQKGKVAKVTVRIRRLQEGSGVVIDEDGPVVSD</sequence>
<gene>
    <name evidence="1" type="ORF">METZ01_LOCUS32381</name>
</gene>
<protein>
    <submittedName>
        <fullName evidence="1">Uncharacterized protein</fullName>
    </submittedName>
</protein>
<evidence type="ECO:0000313" key="1">
    <source>
        <dbReference type="EMBL" id="SUZ79527.1"/>
    </source>
</evidence>
<proteinExistence type="predicted"/>
<dbReference type="AlphaFoldDB" id="A0A381QNN1"/>